<evidence type="ECO:0000313" key="1">
    <source>
        <dbReference type="EnsemblPlants" id="AVESA.00010b.r2.6DG1176480.1.CDS.1"/>
    </source>
</evidence>
<protein>
    <submittedName>
        <fullName evidence="1">Uncharacterized protein</fullName>
    </submittedName>
</protein>
<reference evidence="1" key="1">
    <citation type="submission" date="2021-05" db="EMBL/GenBank/DDBJ databases">
        <authorList>
            <person name="Scholz U."/>
            <person name="Mascher M."/>
            <person name="Fiebig A."/>
        </authorList>
    </citation>
    <scope>NUCLEOTIDE SEQUENCE [LARGE SCALE GENOMIC DNA]</scope>
</reference>
<accession>A0ACD5ZN89</accession>
<sequence>MANYHCNPLAFVPTGLAIDNGPQGHRVRADLAVSAEAPLNHDNFAIAETDVQVPIQQRYHARIELRRRLNRQGFHVSSMEDYPIGLGLFSFANSFVRDRVVGRSYTIDDWIGITFVKHDEGLNMRVASFCSEKWVMFLNFPLDYQTEYWIEKAVSLFGKLQIWYNISEEDHACILVKVWIMKDALVPKSLVLRQMGGHRRAWAVPVYLLRSDQWNAHMHIIPEDTEDEPPADGEPHPFYGAHTSAEQRFQQRFQGWLQRNGIFAQGNGNNVANNGRTIHRDVSDSVRRNLEFDNSNSAPLMILPSRGQVNYQAIAREHGGTLFCWSSSFSQ</sequence>
<name>A0ACD5ZN89_AVESA</name>
<dbReference type="EnsemblPlants" id="AVESA.00010b.r2.6DG1176480.1">
    <property type="protein sequence ID" value="AVESA.00010b.r2.6DG1176480.1.CDS.1"/>
    <property type="gene ID" value="AVESA.00010b.r2.6DG1176480"/>
</dbReference>
<keyword evidence="2" id="KW-1185">Reference proteome</keyword>
<proteinExistence type="predicted"/>
<evidence type="ECO:0000313" key="2">
    <source>
        <dbReference type="Proteomes" id="UP001732700"/>
    </source>
</evidence>
<dbReference type="Proteomes" id="UP001732700">
    <property type="component" value="Chromosome 6D"/>
</dbReference>
<organism evidence="1 2">
    <name type="scientific">Avena sativa</name>
    <name type="common">Oat</name>
    <dbReference type="NCBI Taxonomy" id="4498"/>
    <lineage>
        <taxon>Eukaryota</taxon>
        <taxon>Viridiplantae</taxon>
        <taxon>Streptophyta</taxon>
        <taxon>Embryophyta</taxon>
        <taxon>Tracheophyta</taxon>
        <taxon>Spermatophyta</taxon>
        <taxon>Magnoliopsida</taxon>
        <taxon>Liliopsida</taxon>
        <taxon>Poales</taxon>
        <taxon>Poaceae</taxon>
        <taxon>BOP clade</taxon>
        <taxon>Pooideae</taxon>
        <taxon>Poodae</taxon>
        <taxon>Poeae</taxon>
        <taxon>Poeae Chloroplast Group 1 (Aveneae type)</taxon>
        <taxon>Aveninae</taxon>
        <taxon>Avena</taxon>
    </lineage>
</organism>
<reference evidence="1" key="2">
    <citation type="submission" date="2025-09" db="UniProtKB">
        <authorList>
            <consortium name="EnsemblPlants"/>
        </authorList>
    </citation>
    <scope>IDENTIFICATION</scope>
</reference>